<dbReference type="PANTHER" id="PTHR30194">
    <property type="entry name" value="CROSSOVER JUNCTION ENDODEOXYRIBONUCLEASE RUVC"/>
    <property type="match status" value="1"/>
</dbReference>
<feature type="active site" evidence="13">
    <location>
        <position position="140"/>
    </location>
</feature>
<keyword evidence="5 13" id="KW-0255">Endonuclease</keyword>
<dbReference type="EMBL" id="QFQP01000004">
    <property type="protein sequence ID" value="PZR16016.1"/>
    <property type="molecule type" value="Genomic_DNA"/>
</dbReference>
<name>A0A2W5TUA2_9BACT</name>
<feature type="binding site" evidence="13">
    <location>
        <position position="140"/>
    </location>
    <ligand>
        <name>Mg(2+)</name>
        <dbReference type="ChEBI" id="CHEBI:18420"/>
        <label>1</label>
    </ligand>
</feature>
<dbReference type="InterPro" id="IPR012337">
    <property type="entry name" value="RNaseH-like_sf"/>
</dbReference>
<dbReference type="SUPFAM" id="SSF53098">
    <property type="entry name" value="Ribonuclease H-like"/>
    <property type="match status" value="1"/>
</dbReference>
<comment type="function">
    <text evidence="13">The RuvA-RuvB-RuvC complex processes Holliday junction (HJ) DNA during genetic recombination and DNA repair. Endonuclease that resolves HJ intermediates. Cleaves cruciform DNA by making single-stranded nicks across the HJ at symmetrical positions within the homologous arms, yielding a 5'-phosphate and a 3'-hydroxyl group; requires a central core of homology in the junction. The consensus cleavage sequence is 5'-(A/T)TT(C/G)-3'. Cleavage occurs on the 3'-side of the TT dinucleotide at the point of strand exchange. HJ branch migration catalyzed by RuvA-RuvB allows RuvC to scan DNA until it finds its consensus sequence, where it cleaves and resolves the cruciform DNA.</text>
</comment>
<feature type="binding site" evidence="13">
    <location>
        <position position="67"/>
    </location>
    <ligand>
        <name>Mg(2+)</name>
        <dbReference type="ChEBI" id="CHEBI:18420"/>
        <label>2</label>
    </ligand>
</feature>
<dbReference type="InterPro" id="IPR002176">
    <property type="entry name" value="X-over_junc_endoDNase_RuvC"/>
</dbReference>
<proteinExistence type="inferred from homology"/>
<reference evidence="15 16" key="1">
    <citation type="submission" date="2017-08" db="EMBL/GenBank/DDBJ databases">
        <title>Infants hospitalized years apart are colonized by the same room-sourced microbial strains.</title>
        <authorList>
            <person name="Brooks B."/>
            <person name="Olm M.R."/>
            <person name="Firek B.A."/>
            <person name="Baker R."/>
            <person name="Thomas B.C."/>
            <person name="Morowitz M.J."/>
            <person name="Banfield J.F."/>
        </authorList>
    </citation>
    <scope>NUCLEOTIDE SEQUENCE [LARGE SCALE GENOMIC DNA]</scope>
    <source>
        <strain evidence="15">S2_003_000_R2_14</strain>
    </source>
</reference>
<dbReference type="EC" id="3.1.21.10" evidence="13 14"/>
<evidence type="ECO:0000256" key="9">
    <source>
        <dbReference type="ARBA" id="ARBA00023125"/>
    </source>
</evidence>
<protein>
    <recommendedName>
        <fullName evidence="13 14">Crossover junction endodeoxyribonuclease RuvC</fullName>
        <ecNumber evidence="13 14">3.1.21.10</ecNumber>
    </recommendedName>
    <alternativeName>
        <fullName evidence="13">Holliday junction nuclease RuvC</fullName>
    </alternativeName>
    <alternativeName>
        <fullName evidence="13">Holliday junction resolvase RuvC</fullName>
    </alternativeName>
</protein>
<dbReference type="Gene3D" id="3.30.420.10">
    <property type="entry name" value="Ribonuclease H-like superfamily/Ribonuclease H"/>
    <property type="match status" value="1"/>
</dbReference>
<dbReference type="AlphaFoldDB" id="A0A2W5TUA2"/>
<dbReference type="HAMAP" id="MF_00034">
    <property type="entry name" value="RuvC"/>
    <property type="match status" value="1"/>
</dbReference>
<comment type="similarity">
    <text evidence="1 13">Belongs to the RuvC family.</text>
</comment>
<evidence type="ECO:0000313" key="15">
    <source>
        <dbReference type="EMBL" id="PZR16016.1"/>
    </source>
</evidence>
<comment type="caution">
    <text evidence="15">The sequence shown here is derived from an EMBL/GenBank/DDBJ whole genome shotgun (WGS) entry which is preliminary data.</text>
</comment>
<evidence type="ECO:0000256" key="10">
    <source>
        <dbReference type="ARBA" id="ARBA00023172"/>
    </source>
</evidence>
<keyword evidence="10 13" id="KW-0233">DNA recombination</keyword>
<keyword evidence="6 13" id="KW-0227">DNA damage</keyword>
<evidence type="ECO:0000256" key="3">
    <source>
        <dbReference type="ARBA" id="ARBA00022722"/>
    </source>
</evidence>
<dbReference type="GO" id="GO:0006310">
    <property type="term" value="P:DNA recombination"/>
    <property type="evidence" value="ECO:0007669"/>
    <property type="project" value="UniProtKB-UniRule"/>
</dbReference>
<dbReference type="GO" id="GO:0005737">
    <property type="term" value="C:cytoplasm"/>
    <property type="evidence" value="ECO:0007669"/>
    <property type="project" value="UniProtKB-SubCell"/>
</dbReference>
<evidence type="ECO:0000256" key="13">
    <source>
        <dbReference type="HAMAP-Rule" id="MF_00034"/>
    </source>
</evidence>
<keyword evidence="3 13" id="KW-0540">Nuclease</keyword>
<evidence type="ECO:0000256" key="8">
    <source>
        <dbReference type="ARBA" id="ARBA00022842"/>
    </source>
</evidence>
<dbReference type="CDD" id="cd16962">
    <property type="entry name" value="RuvC"/>
    <property type="match status" value="1"/>
</dbReference>
<accession>A0A2W5TUA2</accession>
<dbReference type="NCBIfam" id="TIGR00228">
    <property type="entry name" value="ruvC"/>
    <property type="match status" value="1"/>
</dbReference>
<feature type="binding site" evidence="13">
    <location>
        <position position="7"/>
    </location>
    <ligand>
        <name>Mg(2+)</name>
        <dbReference type="ChEBI" id="CHEBI:18420"/>
        <label>1</label>
    </ligand>
</feature>
<comment type="catalytic activity">
    <reaction evidence="12 13">
        <text>Endonucleolytic cleavage at a junction such as a reciprocal single-stranded crossover between two homologous DNA duplexes (Holliday junction).</text>
        <dbReference type="EC" id="3.1.21.10"/>
    </reaction>
</comment>
<dbReference type="GO" id="GO:0003677">
    <property type="term" value="F:DNA binding"/>
    <property type="evidence" value="ECO:0007669"/>
    <property type="project" value="UniProtKB-KW"/>
</dbReference>
<gene>
    <name evidence="13" type="primary">ruvC</name>
    <name evidence="15" type="ORF">DI536_06870</name>
</gene>
<dbReference type="FunFam" id="3.30.420.10:FF:000002">
    <property type="entry name" value="Crossover junction endodeoxyribonuclease RuvC"/>
    <property type="match status" value="1"/>
</dbReference>
<keyword evidence="2 13" id="KW-0963">Cytoplasm</keyword>
<dbReference type="Proteomes" id="UP000249061">
    <property type="component" value="Unassembled WGS sequence"/>
</dbReference>
<dbReference type="GO" id="GO:0048476">
    <property type="term" value="C:Holliday junction resolvase complex"/>
    <property type="evidence" value="ECO:0007669"/>
    <property type="project" value="UniProtKB-UniRule"/>
</dbReference>
<sequence>MRVLGIDPGSRFLGYGVVEWKGRTAIHVNSGVVKADGKSPLHLRLSTIFTELRSVFDVYRPDAVAVEGVFTHKNARSALILGHARGVALLLAAQSGVDVHEYAPARVKKAVGAGGNDSKESVARMVSMLLRLPNDFDRADASDALAVALCHVNQLRVPRASPAGKPVGAGDTFFSRLKPSVVRAAP</sequence>
<dbReference type="GO" id="GO:0008821">
    <property type="term" value="F:crossover junction DNA endonuclease activity"/>
    <property type="evidence" value="ECO:0007669"/>
    <property type="project" value="UniProtKB-UniRule"/>
</dbReference>
<keyword evidence="4 13" id="KW-0479">Metal-binding</keyword>
<evidence type="ECO:0000256" key="2">
    <source>
        <dbReference type="ARBA" id="ARBA00022490"/>
    </source>
</evidence>
<evidence type="ECO:0000256" key="11">
    <source>
        <dbReference type="ARBA" id="ARBA00023204"/>
    </source>
</evidence>
<comment type="subunit">
    <text evidence="13">Homodimer which binds Holliday junction (HJ) DNA. The HJ becomes 2-fold symmetrical on binding to RuvC with unstacked arms; it has a different conformation from HJ DNA in complex with RuvA. In the full resolvosome a probable DNA-RuvA(4)-RuvB(12)-RuvC(2) complex forms which resolves the HJ.</text>
</comment>
<dbReference type="GO" id="GO:0006281">
    <property type="term" value="P:DNA repair"/>
    <property type="evidence" value="ECO:0007669"/>
    <property type="project" value="UniProtKB-UniRule"/>
</dbReference>
<dbReference type="InterPro" id="IPR036397">
    <property type="entry name" value="RNaseH_sf"/>
</dbReference>
<feature type="active site" evidence="13">
    <location>
        <position position="67"/>
    </location>
</feature>
<evidence type="ECO:0000256" key="14">
    <source>
        <dbReference type="NCBIfam" id="TIGR00228"/>
    </source>
</evidence>
<keyword evidence="11 13" id="KW-0234">DNA repair</keyword>
<keyword evidence="8 13" id="KW-0460">Magnesium</keyword>
<evidence type="ECO:0000256" key="1">
    <source>
        <dbReference type="ARBA" id="ARBA00009518"/>
    </source>
</evidence>
<keyword evidence="7 13" id="KW-0378">Hydrolase</keyword>
<dbReference type="PANTHER" id="PTHR30194:SF3">
    <property type="entry name" value="CROSSOVER JUNCTION ENDODEOXYRIBONUCLEASE RUVC"/>
    <property type="match status" value="1"/>
</dbReference>
<evidence type="ECO:0000313" key="16">
    <source>
        <dbReference type="Proteomes" id="UP000249061"/>
    </source>
</evidence>
<evidence type="ECO:0000256" key="6">
    <source>
        <dbReference type="ARBA" id="ARBA00022763"/>
    </source>
</evidence>
<evidence type="ECO:0000256" key="7">
    <source>
        <dbReference type="ARBA" id="ARBA00022801"/>
    </source>
</evidence>
<dbReference type="PRINTS" id="PR00696">
    <property type="entry name" value="RSOLVASERUVC"/>
</dbReference>
<dbReference type="Pfam" id="PF02075">
    <property type="entry name" value="RuvC"/>
    <property type="match status" value="1"/>
</dbReference>
<evidence type="ECO:0000256" key="12">
    <source>
        <dbReference type="ARBA" id="ARBA00029354"/>
    </source>
</evidence>
<comment type="cofactor">
    <cofactor evidence="13">
        <name>Mg(2+)</name>
        <dbReference type="ChEBI" id="CHEBI:18420"/>
    </cofactor>
    <text evidence="13">Binds 2 Mg(2+) ion per subunit.</text>
</comment>
<comment type="subcellular location">
    <subcellularLocation>
        <location evidence="13">Cytoplasm</location>
    </subcellularLocation>
</comment>
<evidence type="ECO:0000256" key="5">
    <source>
        <dbReference type="ARBA" id="ARBA00022759"/>
    </source>
</evidence>
<dbReference type="GO" id="GO:0000287">
    <property type="term" value="F:magnesium ion binding"/>
    <property type="evidence" value="ECO:0007669"/>
    <property type="project" value="UniProtKB-UniRule"/>
</dbReference>
<feature type="active site" evidence="13">
    <location>
        <position position="7"/>
    </location>
</feature>
<evidence type="ECO:0000256" key="4">
    <source>
        <dbReference type="ARBA" id="ARBA00022723"/>
    </source>
</evidence>
<keyword evidence="9 13" id="KW-0238">DNA-binding</keyword>
<organism evidence="15 16">
    <name type="scientific">Archangium gephyra</name>
    <dbReference type="NCBI Taxonomy" id="48"/>
    <lineage>
        <taxon>Bacteria</taxon>
        <taxon>Pseudomonadati</taxon>
        <taxon>Myxococcota</taxon>
        <taxon>Myxococcia</taxon>
        <taxon>Myxococcales</taxon>
        <taxon>Cystobacterineae</taxon>
        <taxon>Archangiaceae</taxon>
        <taxon>Archangium</taxon>
    </lineage>
</organism>